<evidence type="ECO:0000313" key="20">
    <source>
        <dbReference type="Proteomes" id="UP000034947"/>
    </source>
</evidence>
<comment type="subunit">
    <text evidence="16">Homotetramer.</text>
</comment>
<keyword evidence="7 16" id="KW-0747">Spliceosome</keyword>
<dbReference type="Pfam" id="PF08606">
    <property type="entry name" value="Prp19"/>
    <property type="match status" value="1"/>
</dbReference>
<dbReference type="GO" id="GO:0006281">
    <property type="term" value="P:DNA repair"/>
    <property type="evidence" value="ECO:0007669"/>
    <property type="project" value="UniProtKB-KW"/>
</dbReference>
<dbReference type="SMART" id="SM00320">
    <property type="entry name" value="WD40"/>
    <property type="match status" value="5"/>
</dbReference>
<dbReference type="PROSITE" id="PS51698">
    <property type="entry name" value="U_BOX"/>
    <property type="match status" value="1"/>
</dbReference>
<dbReference type="GO" id="GO:0000398">
    <property type="term" value="P:mRNA splicing, via spliceosome"/>
    <property type="evidence" value="ECO:0007669"/>
    <property type="project" value="InterPro"/>
</dbReference>
<dbReference type="Gene3D" id="3.30.40.10">
    <property type="entry name" value="Zinc/RING finger domain, C3HC4 (zinc finger)"/>
    <property type="match status" value="1"/>
</dbReference>
<protein>
    <recommendedName>
        <fullName evidence="16">Pre-mRNA-processing factor 19</fullName>
        <ecNumber evidence="16">2.3.2.27</ecNumber>
    </recommendedName>
</protein>
<dbReference type="InterPro" id="IPR036322">
    <property type="entry name" value="WD40_repeat_dom_sf"/>
</dbReference>
<dbReference type="InterPro" id="IPR001680">
    <property type="entry name" value="WD40_rpt"/>
</dbReference>
<evidence type="ECO:0000313" key="19">
    <source>
        <dbReference type="EMBL" id="KKK19885.1"/>
    </source>
</evidence>
<name>A0A0F8WQF1_9EURO</name>
<evidence type="ECO:0000256" key="14">
    <source>
        <dbReference type="ARBA" id="ARBA00023242"/>
    </source>
</evidence>
<feature type="repeat" description="WD" evidence="15">
    <location>
        <begin position="362"/>
        <end position="403"/>
    </location>
</feature>
<keyword evidence="14 16" id="KW-0539">Nucleus</keyword>
<dbReference type="VEuPathDB" id="FungiDB:P175DRAFT_086451"/>
<dbReference type="FunFam" id="3.30.40.10:FF:000027">
    <property type="entry name" value="Pre-mRNA-processing factor 19, putative"/>
    <property type="match status" value="1"/>
</dbReference>
<dbReference type="CDD" id="cd16656">
    <property type="entry name" value="RING-Ubox_PRP19"/>
    <property type="match status" value="1"/>
</dbReference>
<evidence type="ECO:0000256" key="6">
    <source>
        <dbReference type="ARBA" id="ARBA00022679"/>
    </source>
</evidence>
<proteinExistence type="inferred from homology"/>
<comment type="subcellular location">
    <subcellularLocation>
        <location evidence="1 16">Nucleus</location>
    </subcellularLocation>
</comment>
<sequence length="862" mass="93165">MERERVSFLILLGAGCSKRRRFRDNKFRDCAEQCFWKLESWSPSKSNDRPASAVQLNPIEQKSKSPKEPQLSPSPTLLSPNHPFEQTMLCAISGEAPQVPVVSPRSGSVFEKRLIEAYIAENSKDPVNGEELSTEDLIEVKSQRVIRPRPPTLTSIPSLLSVFQEEWDALALETYTLRQTLAQTRQELSAALYQHDAAVRVIARLTKERDEARDALSKVTVSARGAAATGEAMQVDATGLPEDVLARVETTQASLSKTRRKRPVPEGWATSDAISAYTPAESTGPLYPGGRTLSLNASGELALVGDANGVVGVYSIAQKEVLHNLQVNGPVTDATWAGEKAIVASSTGSVKVFENGNEVANFTSHAGAATGLAVHATGDIVASVGADKSYVLYDLTANSVIMQNFSDASLLSVKFHPDGHLLAAGGADGQIKIYDIKTGAVAANYDLSGPVKCLFFSENGTFLAAVTEKSTMVSIWDLRSSKEVKVLETGSQVDSINWDYTGQFLLTGGPGGLTVQQYSKASKAWSEPLRSAVPATAVAWGAVAQSIVALNTDGGVTVLTAARRRQVHIPLIMNSDSGVQFVAARPRKRRRRELSTTPHGQPWRPNGESSNPTPRASLPPLRYPGDGLDFRRPVASPALDEGVIDLTNEPDSPEFTRQENPQGRNVGSRRPRQSQFGGERIADVVDLEEEEPDPPSSPEVQFLSANVRPPRPPPPRPQGLISSNFWRMLQLPHTGLMASAPLPGDDAYGRHVPWRTPAFTPADLETLWIGEGPAGAIDLTINLDMDYLSGLTPERGRPGSSYKPPSPPPEGFTRSVGDDDIAVCPNCDAELGVGDDRKQQIWVAKQCGHVRFSISYLSLCHL</sequence>
<dbReference type="InterPro" id="IPR013915">
    <property type="entry name" value="Prp19_cc"/>
</dbReference>
<dbReference type="GO" id="GO:0061630">
    <property type="term" value="F:ubiquitin protein ligase activity"/>
    <property type="evidence" value="ECO:0007669"/>
    <property type="project" value="UniProtKB-UniRule"/>
</dbReference>
<dbReference type="GO" id="GO:0071006">
    <property type="term" value="C:U2-type catalytic step 1 spliceosome"/>
    <property type="evidence" value="ECO:0007669"/>
    <property type="project" value="TreeGrafter"/>
</dbReference>
<dbReference type="PROSITE" id="PS50082">
    <property type="entry name" value="WD_REPEATS_2"/>
    <property type="match status" value="2"/>
</dbReference>
<feature type="region of interest" description="Disordered" evidence="17">
    <location>
        <begin position="42"/>
        <end position="79"/>
    </location>
</feature>
<dbReference type="Pfam" id="PF12894">
    <property type="entry name" value="ANAPC4_WD40"/>
    <property type="match status" value="1"/>
</dbReference>
<dbReference type="Proteomes" id="UP000034947">
    <property type="component" value="Unassembled WGS sequence"/>
</dbReference>
<dbReference type="GO" id="GO:0000974">
    <property type="term" value="C:Prp19 complex"/>
    <property type="evidence" value="ECO:0007669"/>
    <property type="project" value="UniProtKB-UniRule"/>
</dbReference>
<comment type="function">
    <text evidence="16">Ubiquitin-protein ligase which is mainly involved pre-mRNA splicing and DNA repair. Required for pre-mRNA splicing as component of the spliceosome.</text>
</comment>
<feature type="repeat" description="WD" evidence="15">
    <location>
        <begin position="403"/>
        <end position="444"/>
    </location>
</feature>
<keyword evidence="12 16" id="KW-0508">mRNA splicing</keyword>
<evidence type="ECO:0000256" key="13">
    <source>
        <dbReference type="ARBA" id="ARBA00023204"/>
    </source>
</evidence>
<keyword evidence="6 16" id="KW-0808">Transferase</keyword>
<evidence type="ECO:0000256" key="7">
    <source>
        <dbReference type="ARBA" id="ARBA00022728"/>
    </source>
</evidence>
<dbReference type="InterPro" id="IPR013083">
    <property type="entry name" value="Znf_RING/FYVE/PHD"/>
</dbReference>
<accession>A0A0F8WQF1</accession>
<dbReference type="SMART" id="SM00504">
    <property type="entry name" value="Ubox"/>
    <property type="match status" value="1"/>
</dbReference>
<dbReference type="UniPathway" id="UPA00143"/>
<feature type="region of interest" description="Disordered" evidence="17">
    <location>
        <begin position="581"/>
        <end position="718"/>
    </location>
</feature>
<evidence type="ECO:0000256" key="10">
    <source>
        <dbReference type="ARBA" id="ARBA00022786"/>
    </source>
</evidence>
<dbReference type="PROSITE" id="PS50294">
    <property type="entry name" value="WD_REPEATS_REGION"/>
    <property type="match status" value="1"/>
</dbReference>
<keyword evidence="13 16" id="KW-0234">DNA repair</keyword>
<organism evidence="19 20">
    <name type="scientific">Aspergillus ochraceoroseus</name>
    <dbReference type="NCBI Taxonomy" id="138278"/>
    <lineage>
        <taxon>Eukaryota</taxon>
        <taxon>Fungi</taxon>
        <taxon>Dikarya</taxon>
        <taxon>Ascomycota</taxon>
        <taxon>Pezizomycotina</taxon>
        <taxon>Eurotiomycetes</taxon>
        <taxon>Eurotiomycetidae</taxon>
        <taxon>Eurotiales</taxon>
        <taxon>Aspergillaceae</taxon>
        <taxon>Aspergillus</taxon>
        <taxon>Aspergillus subgen. Nidulantes</taxon>
    </lineage>
</organism>
<keyword evidence="11" id="KW-0413">Isomerase</keyword>
<keyword evidence="5 16" id="KW-0507">mRNA processing</keyword>
<evidence type="ECO:0000256" key="16">
    <source>
        <dbReference type="RuleBase" id="RU367101"/>
    </source>
</evidence>
<feature type="region of interest" description="Disordered" evidence="17">
    <location>
        <begin position="790"/>
        <end position="815"/>
    </location>
</feature>
<keyword evidence="20" id="KW-1185">Reference proteome</keyword>
<dbReference type="EMBL" id="JYKN01001573">
    <property type="protein sequence ID" value="KKK19885.1"/>
    <property type="molecule type" value="Genomic_DNA"/>
</dbReference>
<evidence type="ECO:0000256" key="11">
    <source>
        <dbReference type="ARBA" id="ARBA00023110"/>
    </source>
</evidence>
<evidence type="ECO:0000256" key="1">
    <source>
        <dbReference type="ARBA" id="ARBA00004123"/>
    </source>
</evidence>
<dbReference type="VEuPathDB" id="FungiDB:P175DRAFT_0507063"/>
<comment type="pathway">
    <text evidence="2 16">Protein modification; protein ubiquitination.</text>
</comment>
<evidence type="ECO:0000256" key="4">
    <source>
        <dbReference type="ARBA" id="ARBA00022574"/>
    </source>
</evidence>
<dbReference type="Gene3D" id="2.130.10.10">
    <property type="entry name" value="YVTN repeat-like/Quinoprotein amine dehydrogenase"/>
    <property type="match status" value="1"/>
</dbReference>
<evidence type="ECO:0000256" key="15">
    <source>
        <dbReference type="PROSITE-ProRule" id="PRU00221"/>
    </source>
</evidence>
<feature type="domain" description="U-box" evidence="18">
    <location>
        <begin position="83"/>
        <end position="170"/>
    </location>
</feature>
<keyword evidence="11" id="KW-0697">Rotamase</keyword>
<dbReference type="InterPro" id="IPR003613">
    <property type="entry name" value="Ubox_domain"/>
</dbReference>
<evidence type="ECO:0000256" key="12">
    <source>
        <dbReference type="ARBA" id="ARBA00023187"/>
    </source>
</evidence>
<evidence type="ECO:0000256" key="3">
    <source>
        <dbReference type="ARBA" id="ARBA00006388"/>
    </source>
</evidence>
<dbReference type="GO" id="GO:0003755">
    <property type="term" value="F:peptidyl-prolyl cis-trans isomerase activity"/>
    <property type="evidence" value="ECO:0007669"/>
    <property type="project" value="UniProtKB-KW"/>
</dbReference>
<keyword evidence="4 15" id="KW-0853">WD repeat</keyword>
<evidence type="ECO:0000256" key="17">
    <source>
        <dbReference type="SAM" id="MobiDB-lite"/>
    </source>
</evidence>
<evidence type="ECO:0000256" key="8">
    <source>
        <dbReference type="ARBA" id="ARBA00022737"/>
    </source>
</evidence>
<dbReference type="SUPFAM" id="SSF50978">
    <property type="entry name" value="WD40 repeat-like"/>
    <property type="match status" value="1"/>
</dbReference>
<dbReference type="GO" id="GO:0005737">
    <property type="term" value="C:cytoplasm"/>
    <property type="evidence" value="ECO:0007669"/>
    <property type="project" value="TreeGrafter"/>
</dbReference>
<evidence type="ECO:0000256" key="5">
    <source>
        <dbReference type="ARBA" id="ARBA00022664"/>
    </source>
</evidence>
<dbReference type="EC" id="2.3.2.27" evidence="16"/>
<keyword evidence="9 16" id="KW-0227">DNA damage</keyword>
<keyword evidence="8" id="KW-0677">Repeat</keyword>
<reference evidence="19 20" key="1">
    <citation type="submission" date="2015-02" db="EMBL/GenBank/DDBJ databases">
        <title>Draft Genome Sequences of Two Closely-Related Aflatoxigenic Aspergillus Species Obtained from the Cote d'Ivoire.</title>
        <authorList>
            <person name="Moore G.G."/>
            <person name="Beltz S.B."/>
            <person name="Mack B.M."/>
        </authorList>
    </citation>
    <scope>NUCLEOTIDE SEQUENCE [LARGE SCALE GENOMIC DNA]</scope>
    <source>
        <strain evidence="19 20">SRRC1432</strain>
    </source>
</reference>
<gene>
    <name evidence="19" type="ORF">AOCH_000222</name>
</gene>
<evidence type="ECO:0000256" key="9">
    <source>
        <dbReference type="ARBA" id="ARBA00022763"/>
    </source>
</evidence>
<dbReference type="SUPFAM" id="SSF57850">
    <property type="entry name" value="RING/U-box"/>
    <property type="match status" value="1"/>
</dbReference>
<dbReference type="PANTHER" id="PTHR43995">
    <property type="entry name" value="PRE-MRNA-PROCESSING FACTOR 19"/>
    <property type="match status" value="1"/>
</dbReference>
<dbReference type="AlphaFoldDB" id="A0A0F8WQF1"/>
<comment type="caution">
    <text evidence="19">The sequence shown here is derived from an EMBL/GenBank/DDBJ whole genome shotgun (WGS) entry which is preliminary data.</text>
</comment>
<evidence type="ECO:0000256" key="2">
    <source>
        <dbReference type="ARBA" id="ARBA00004906"/>
    </source>
</evidence>
<dbReference type="InterPro" id="IPR015943">
    <property type="entry name" value="WD40/YVTN_repeat-like_dom_sf"/>
</dbReference>
<dbReference type="PROSITE" id="PS51257">
    <property type="entry name" value="PROKAR_LIPOPROTEIN"/>
    <property type="match status" value="1"/>
</dbReference>
<comment type="catalytic activity">
    <reaction evidence="16">
        <text>S-ubiquitinyl-[E2 ubiquitin-conjugating enzyme]-L-cysteine + [acceptor protein]-L-lysine = [E2 ubiquitin-conjugating enzyme]-L-cysteine + N(6)-ubiquitinyl-[acceptor protein]-L-lysine.</text>
        <dbReference type="EC" id="2.3.2.27"/>
    </reaction>
</comment>
<dbReference type="InterPro" id="IPR024977">
    <property type="entry name" value="Apc4-like_WD40_dom"/>
</dbReference>
<evidence type="ECO:0000259" key="18">
    <source>
        <dbReference type="PROSITE" id="PS51698"/>
    </source>
</evidence>
<dbReference type="OrthoDB" id="687049at2759"/>
<keyword evidence="10 16" id="KW-0833">Ubl conjugation pathway</keyword>
<comment type="similarity">
    <text evidence="3 16">Belongs to the WD repeat PRP19 family.</text>
</comment>
<dbReference type="FunFam" id="2.130.10.10:FF:000823">
    <property type="entry name" value="Cell cycle control protein (Cwf8), putative"/>
    <property type="match status" value="1"/>
</dbReference>
<dbReference type="PANTHER" id="PTHR43995:SF1">
    <property type="entry name" value="PRE-MRNA-PROCESSING FACTOR 19"/>
    <property type="match status" value="1"/>
</dbReference>
<dbReference type="InterPro" id="IPR038959">
    <property type="entry name" value="Prp19"/>
</dbReference>
<dbReference type="GO" id="GO:0070534">
    <property type="term" value="P:protein K63-linked ubiquitination"/>
    <property type="evidence" value="ECO:0007669"/>
    <property type="project" value="UniProtKB-UniRule"/>
</dbReference>
<dbReference type="InterPro" id="IPR055340">
    <property type="entry name" value="RING-Ubox_PRP19"/>
</dbReference>